<evidence type="ECO:0000256" key="1">
    <source>
        <dbReference type="SAM" id="MobiDB-lite"/>
    </source>
</evidence>
<protein>
    <submittedName>
        <fullName evidence="2">Uncharacterized protein</fullName>
    </submittedName>
</protein>
<feature type="region of interest" description="Disordered" evidence="1">
    <location>
        <begin position="76"/>
        <end position="96"/>
    </location>
</feature>
<feature type="region of interest" description="Disordered" evidence="1">
    <location>
        <begin position="117"/>
        <end position="138"/>
    </location>
</feature>
<feature type="compositionally biased region" description="Basic and acidic residues" evidence="1">
    <location>
        <begin position="129"/>
        <end position="138"/>
    </location>
</feature>
<accession>A0A1H8JC43</accession>
<evidence type="ECO:0000313" key="2">
    <source>
        <dbReference type="EMBL" id="SEN78279.1"/>
    </source>
</evidence>
<feature type="region of interest" description="Disordered" evidence="1">
    <location>
        <begin position="156"/>
        <end position="196"/>
    </location>
</feature>
<dbReference type="EMBL" id="FODE01000016">
    <property type="protein sequence ID" value="SEN78279.1"/>
    <property type="molecule type" value="Genomic_DNA"/>
</dbReference>
<organism evidence="2 3">
    <name type="scientific">Paracoccus alcaliphilus</name>
    <dbReference type="NCBI Taxonomy" id="34002"/>
    <lineage>
        <taxon>Bacteria</taxon>
        <taxon>Pseudomonadati</taxon>
        <taxon>Pseudomonadota</taxon>
        <taxon>Alphaproteobacteria</taxon>
        <taxon>Rhodobacterales</taxon>
        <taxon>Paracoccaceae</taxon>
        <taxon>Paracoccus</taxon>
    </lineage>
</organism>
<feature type="compositionally biased region" description="Polar residues" evidence="1">
    <location>
        <begin position="85"/>
        <end position="96"/>
    </location>
</feature>
<sequence length="196" mass="21401">MLPGDLPDLREKALGLASLRRVGSDAAGLRSEAVFVVGAQGRDSSPNRRKTADLRLWCRLKPCKAKALRKIAARGPSKPWCRNRPPNQCADNNNFQKRPDMVPSSLILPSALSVFSAPPAGNPAGRKPARPDAETKAAERGNAALMAFSHRWRSPRKCCRPAAPHGRGRAPERQRGRRWIAPRTAARRPLACRPGA</sequence>
<gene>
    <name evidence="2" type="ORF">SAMN04489859_101681</name>
</gene>
<name>A0A1H8JC43_9RHOB</name>
<evidence type="ECO:0000313" key="3">
    <source>
        <dbReference type="Proteomes" id="UP000199054"/>
    </source>
</evidence>
<keyword evidence="3" id="KW-1185">Reference proteome</keyword>
<dbReference type="Proteomes" id="UP000199054">
    <property type="component" value="Unassembled WGS sequence"/>
</dbReference>
<dbReference type="AlphaFoldDB" id="A0A1H8JC43"/>
<proteinExistence type="predicted"/>
<reference evidence="2 3" key="1">
    <citation type="submission" date="2016-10" db="EMBL/GenBank/DDBJ databases">
        <authorList>
            <person name="de Groot N.N."/>
        </authorList>
    </citation>
    <scope>NUCLEOTIDE SEQUENCE [LARGE SCALE GENOMIC DNA]</scope>
    <source>
        <strain evidence="2 3">DSM 8512</strain>
    </source>
</reference>